<keyword evidence="20" id="KW-1185">Reference proteome</keyword>
<evidence type="ECO:0000313" key="19">
    <source>
        <dbReference type="EnsemblMetazoa" id="XP_020907093.1"/>
    </source>
</evidence>
<sequence length="391" mass="41040">MVLSGFAKQKLKTNLKLAINRLKLLEKKKTELAQKARKEIADYISNGKDERARIRVEHIIREDFLVEALELLELYCDLLLARFGLIETMSYCDEGMIEAVTTIIWAAPRLQTDIQEFKIISDQLGYKYGKKFGHEASTNCNGTVNTRLIQKLSPNPPPKILVERYLIEIARSHHVEFEPDPSVMASEEDLDFQGGPPGGGSYVGPPGGGSYGGPPGGGSYGGPPGGGSYGGGGGGGGIGFENFGNPGGKPIDTLPSIPAMTGGNPGMAYPPPSGGVPPYPPAAKGPPPPDAAYPPAARGPSPSDAAYPTPQKFNPYPPEVGAPSNPPSNPPKAAGPPNPPAPSAPPAFPDLPSVPSNSLPSGSIPGASSGGGEDVDFDDLTRRFEELKKRK</sequence>
<evidence type="ECO:0000313" key="20">
    <source>
        <dbReference type="Proteomes" id="UP000887567"/>
    </source>
</evidence>
<dbReference type="AlphaFoldDB" id="A0A913XP19"/>
<dbReference type="InterPro" id="IPR042277">
    <property type="entry name" value="IST1-like"/>
</dbReference>
<evidence type="ECO:0000256" key="18">
    <source>
        <dbReference type="SAM" id="MobiDB-lite"/>
    </source>
</evidence>
<evidence type="ECO:0000256" key="16">
    <source>
        <dbReference type="ARBA" id="ARBA00046920"/>
    </source>
</evidence>
<feature type="region of interest" description="Disordered" evidence="18">
    <location>
        <begin position="185"/>
        <end position="379"/>
    </location>
</feature>
<evidence type="ECO:0000256" key="15">
    <source>
        <dbReference type="ARBA" id="ARBA00046124"/>
    </source>
</evidence>
<evidence type="ECO:0000256" key="8">
    <source>
        <dbReference type="ARBA" id="ARBA00022553"/>
    </source>
</evidence>
<evidence type="ECO:0000256" key="4">
    <source>
        <dbReference type="ARBA" id="ARBA00004541"/>
    </source>
</evidence>
<evidence type="ECO:0000256" key="9">
    <source>
        <dbReference type="ARBA" id="ARBA00022618"/>
    </source>
</evidence>
<dbReference type="PANTHER" id="PTHR12161">
    <property type="entry name" value="IST1 FAMILY MEMBER"/>
    <property type="match status" value="1"/>
</dbReference>
<feature type="compositionally biased region" description="Low complexity" evidence="18">
    <location>
        <begin position="358"/>
        <end position="367"/>
    </location>
</feature>
<feature type="compositionally biased region" description="Gly residues" evidence="18">
    <location>
        <begin position="195"/>
        <end position="239"/>
    </location>
</feature>
<evidence type="ECO:0000256" key="14">
    <source>
        <dbReference type="ARBA" id="ARBA00032374"/>
    </source>
</evidence>
<comment type="function">
    <text evidence="15">ESCRT-III-like protein involved in cytokinesis, nuclear envelope reassembly and endosomal tubulation. Is required for efficient abscission during cytokinesis. Involved in recruiting VPS4A and/or VPS4B to the midbody of dividing cells. During late anaphase, involved in nuclear envelope reassembly and mitotic spindle disassembly together with the ESCRT-III complex: IST1 acts by mediating the recruitment of SPAST to the nuclear membrane, leading to microtubule severing. Recruited to the reforming nuclear envelope (NE) during anaphase by LEMD2. Regulates early endosomal tubulation together with the ESCRT-III complex by mediating the recruitment of SPAST.</text>
</comment>
<keyword evidence="7" id="KW-0963">Cytoplasm</keyword>
<evidence type="ECO:0000256" key="11">
    <source>
        <dbReference type="ARBA" id="ARBA00023242"/>
    </source>
</evidence>
<dbReference type="FunFam" id="1.20.1260.60:FF:000001">
    <property type="entry name" value="IST1 homolog isoform X1"/>
    <property type="match status" value="1"/>
</dbReference>
<comment type="similarity">
    <text evidence="5">Belongs to the IST1 family.</text>
</comment>
<dbReference type="GO" id="GO:0015031">
    <property type="term" value="P:protein transport"/>
    <property type="evidence" value="ECO:0007669"/>
    <property type="project" value="InterPro"/>
</dbReference>
<evidence type="ECO:0000256" key="10">
    <source>
        <dbReference type="ARBA" id="ARBA00023212"/>
    </source>
</evidence>
<dbReference type="GO" id="GO:0031410">
    <property type="term" value="C:cytoplasmic vesicle"/>
    <property type="evidence" value="ECO:0007669"/>
    <property type="project" value="UniProtKB-SubCell"/>
</dbReference>
<feature type="compositionally biased region" description="Pro residues" evidence="18">
    <location>
        <begin position="315"/>
        <end position="349"/>
    </location>
</feature>
<dbReference type="GO" id="GO:0005635">
    <property type="term" value="C:nuclear envelope"/>
    <property type="evidence" value="ECO:0007669"/>
    <property type="project" value="UniProtKB-SubCell"/>
</dbReference>
<dbReference type="Pfam" id="PF03398">
    <property type="entry name" value="Ist1"/>
    <property type="match status" value="1"/>
</dbReference>
<dbReference type="OMA" id="YQPFPNI"/>
<evidence type="ECO:0000256" key="5">
    <source>
        <dbReference type="ARBA" id="ARBA00005536"/>
    </source>
</evidence>
<evidence type="ECO:0000256" key="6">
    <source>
        <dbReference type="ARBA" id="ARBA00014513"/>
    </source>
</evidence>
<dbReference type="GO" id="GO:0051301">
    <property type="term" value="P:cell division"/>
    <property type="evidence" value="ECO:0007669"/>
    <property type="project" value="UniProtKB-KW"/>
</dbReference>
<dbReference type="GO" id="GO:0030496">
    <property type="term" value="C:midbody"/>
    <property type="evidence" value="ECO:0007669"/>
    <property type="project" value="UniProtKB-SubCell"/>
</dbReference>
<evidence type="ECO:0000256" key="17">
    <source>
        <dbReference type="SAM" id="Coils"/>
    </source>
</evidence>
<evidence type="ECO:0000256" key="12">
    <source>
        <dbReference type="ARBA" id="ARBA00023306"/>
    </source>
</evidence>
<keyword evidence="10" id="KW-0206">Cytoskeleton</keyword>
<proteinExistence type="inferred from homology"/>
<dbReference type="RefSeq" id="XP_020907093.1">
    <property type="nucleotide sequence ID" value="XM_021051434.2"/>
</dbReference>
<evidence type="ECO:0000256" key="13">
    <source>
        <dbReference type="ARBA" id="ARBA00023329"/>
    </source>
</evidence>
<feature type="compositionally biased region" description="Pro residues" evidence="18">
    <location>
        <begin position="268"/>
        <end position="292"/>
    </location>
</feature>
<feature type="coiled-coil region" evidence="17">
    <location>
        <begin position="8"/>
        <end position="42"/>
    </location>
</feature>
<keyword evidence="13" id="KW-0968">Cytoplasmic vesicle</keyword>
<dbReference type="PANTHER" id="PTHR12161:SF5">
    <property type="entry name" value="IST1 HOMOLOG"/>
    <property type="match status" value="1"/>
</dbReference>
<dbReference type="EnsemblMetazoa" id="XM_021051434.2">
    <property type="protein sequence ID" value="XP_020907093.1"/>
    <property type="gene ID" value="LOC110245172"/>
</dbReference>
<dbReference type="GO" id="GO:0005813">
    <property type="term" value="C:centrosome"/>
    <property type="evidence" value="ECO:0007669"/>
    <property type="project" value="UniProtKB-SubCell"/>
</dbReference>
<keyword evidence="9" id="KW-0132">Cell division</keyword>
<dbReference type="Gene3D" id="1.20.1260.60">
    <property type="entry name" value="Vacuolar protein sorting-associated protein Ist1"/>
    <property type="match status" value="1"/>
</dbReference>
<comment type="subcellular location">
    <subcellularLocation>
        <location evidence="3">Cytoplasm</location>
        <location evidence="3">Cytoskeleton</location>
        <location evidence="3">Microtubule organizing center</location>
        <location evidence="3">Centrosome</location>
    </subcellularLocation>
    <subcellularLocation>
        <location evidence="4">Cytoplasmic vesicle</location>
    </subcellularLocation>
    <subcellularLocation>
        <location evidence="1">Midbody</location>
    </subcellularLocation>
    <subcellularLocation>
        <location evidence="2">Nucleus envelope</location>
    </subcellularLocation>
</comment>
<organism evidence="19 20">
    <name type="scientific">Exaiptasia diaphana</name>
    <name type="common">Tropical sea anemone</name>
    <name type="synonym">Aiptasia pulchella</name>
    <dbReference type="NCBI Taxonomy" id="2652724"/>
    <lineage>
        <taxon>Eukaryota</taxon>
        <taxon>Metazoa</taxon>
        <taxon>Cnidaria</taxon>
        <taxon>Anthozoa</taxon>
        <taxon>Hexacorallia</taxon>
        <taxon>Actiniaria</taxon>
        <taxon>Aiptasiidae</taxon>
        <taxon>Exaiptasia</taxon>
    </lineage>
</organism>
<evidence type="ECO:0000256" key="3">
    <source>
        <dbReference type="ARBA" id="ARBA00004300"/>
    </source>
</evidence>
<protein>
    <recommendedName>
        <fullName evidence="6">IST1 homolog</fullName>
    </recommendedName>
    <alternativeName>
        <fullName evidence="14">Charged multivesicular body protein 8</fullName>
    </alternativeName>
</protein>
<keyword evidence="8" id="KW-0597">Phosphoprotein</keyword>
<evidence type="ECO:0000256" key="2">
    <source>
        <dbReference type="ARBA" id="ARBA00004259"/>
    </source>
</evidence>
<dbReference type="KEGG" id="epa:110245172"/>
<keyword evidence="11" id="KW-0539">Nucleus</keyword>
<name>A0A913XP19_EXADI</name>
<dbReference type="InterPro" id="IPR005061">
    <property type="entry name" value="Ist1"/>
</dbReference>
<evidence type="ECO:0000256" key="1">
    <source>
        <dbReference type="ARBA" id="ARBA00004214"/>
    </source>
</evidence>
<dbReference type="Proteomes" id="UP000887567">
    <property type="component" value="Unplaced"/>
</dbReference>
<dbReference type="GeneID" id="110245172"/>
<accession>A0A913XP19</accession>
<keyword evidence="12" id="KW-0131">Cell cycle</keyword>
<dbReference type="OrthoDB" id="29853at2759"/>
<evidence type="ECO:0000256" key="7">
    <source>
        <dbReference type="ARBA" id="ARBA00022490"/>
    </source>
</evidence>
<reference evidence="19" key="1">
    <citation type="submission" date="2022-11" db="UniProtKB">
        <authorList>
            <consortium name="EnsemblMetazoa"/>
        </authorList>
    </citation>
    <scope>IDENTIFICATION</scope>
</reference>
<comment type="subunit">
    <text evidence="16">Interacts with CHMP1A, CHMP1B, VPS4A and VTA1. Interacts with SPAST, STAMBP, and USP8. May interact with VPS37B. May associate with the ESCRT-I complex. Interacts with MITD1, in competition with VSP4. Interacts with SPART (via MIT domain); leading to the recruitment of SPART to midbodies. Interacts with SPAST.</text>
</comment>
<keyword evidence="17" id="KW-0175">Coiled coil</keyword>